<gene>
    <name evidence="7" type="primary">deoC</name>
    <name evidence="8" type="ORF">SAMN04488559_11464</name>
</gene>
<proteinExistence type="inferred from homology"/>
<dbReference type="InterPro" id="IPR013785">
    <property type="entry name" value="Aldolase_TIM"/>
</dbReference>
<dbReference type="GO" id="GO:0016052">
    <property type="term" value="P:carbohydrate catabolic process"/>
    <property type="evidence" value="ECO:0007669"/>
    <property type="project" value="TreeGrafter"/>
</dbReference>
<comment type="similarity">
    <text evidence="1 7">Belongs to the DeoC/FbaB aldolase family. DeoC type 1 subfamily.</text>
</comment>
<sequence>MGKYTLDQLSRMIDHTNLKADADRQAMETLCTEAKDYHFKMVAINQVQAQVCAAFLKGTDVNVGAAISFPLGQTSLASKLYETVDAIKNGATEIDYVINLTEVKNGNFDYIQEEMTEIVKLCQKNKVISKVIFENAYLTKEEITKIAEIAKIVKPDFIKTSTGMAPSGATLEDVALMKQVVGSQVKVKAAGGIRDAATFKAMIKHGAERIGTSSGIQILKELTAEMTANKQDFIEI</sequence>
<evidence type="ECO:0000256" key="5">
    <source>
        <dbReference type="ARBA" id="ARBA00048791"/>
    </source>
</evidence>
<keyword evidence="9" id="KW-1185">Reference proteome</keyword>
<dbReference type="NCBIfam" id="TIGR00126">
    <property type="entry name" value="deoC"/>
    <property type="match status" value="1"/>
</dbReference>
<dbReference type="PIRSF" id="PIRSF001357">
    <property type="entry name" value="DeoC"/>
    <property type="match status" value="1"/>
</dbReference>
<evidence type="ECO:0000256" key="3">
    <source>
        <dbReference type="ARBA" id="ARBA00023239"/>
    </source>
</evidence>
<dbReference type="RefSeq" id="WP_092653143.1">
    <property type="nucleotide sequence ID" value="NZ_FOHA01000014.1"/>
</dbReference>
<dbReference type="Proteomes" id="UP000198948">
    <property type="component" value="Unassembled WGS sequence"/>
</dbReference>
<dbReference type="CDD" id="cd00959">
    <property type="entry name" value="DeoC"/>
    <property type="match status" value="1"/>
</dbReference>
<keyword evidence="3 7" id="KW-0456">Lyase</keyword>
<comment type="catalytic activity">
    <reaction evidence="5 7">
        <text>2-deoxy-D-ribose 5-phosphate = D-glyceraldehyde 3-phosphate + acetaldehyde</text>
        <dbReference type="Rhea" id="RHEA:12821"/>
        <dbReference type="ChEBI" id="CHEBI:15343"/>
        <dbReference type="ChEBI" id="CHEBI:59776"/>
        <dbReference type="ChEBI" id="CHEBI:62877"/>
        <dbReference type="EC" id="4.1.2.4"/>
    </reaction>
</comment>
<name>A0A1H9TM18_9LACT</name>
<evidence type="ECO:0000256" key="2">
    <source>
        <dbReference type="ARBA" id="ARBA00022490"/>
    </source>
</evidence>
<dbReference type="SMART" id="SM01133">
    <property type="entry name" value="DeoC"/>
    <property type="match status" value="1"/>
</dbReference>
<feature type="active site" description="Proton donor/acceptor" evidence="7">
    <location>
        <position position="188"/>
    </location>
</feature>
<accession>A0A1H9TM18</accession>
<dbReference type="OrthoDB" id="9778711at2"/>
<comment type="pathway">
    <text evidence="7">Carbohydrate degradation; 2-deoxy-D-ribose 1-phosphate degradation; D-glyceraldehyde 3-phosphate and acetaldehyde from 2-deoxy-alpha-D-ribose 1-phosphate: step 2/2.</text>
</comment>
<feature type="active site" description="Proton donor/acceptor" evidence="7">
    <location>
        <position position="95"/>
    </location>
</feature>
<dbReference type="PANTHER" id="PTHR10889">
    <property type="entry name" value="DEOXYRIBOSE-PHOSPHATE ALDOLASE"/>
    <property type="match status" value="1"/>
</dbReference>
<dbReference type="STRING" id="142588.SAMN04488559_11464"/>
<evidence type="ECO:0000256" key="6">
    <source>
        <dbReference type="ARBA" id="ARBA00056337"/>
    </source>
</evidence>
<dbReference type="InterPro" id="IPR011343">
    <property type="entry name" value="DeoC"/>
</dbReference>
<dbReference type="HAMAP" id="MF_00114">
    <property type="entry name" value="DeoC_type1"/>
    <property type="match status" value="1"/>
</dbReference>
<dbReference type="GO" id="GO:0009264">
    <property type="term" value="P:deoxyribonucleotide catabolic process"/>
    <property type="evidence" value="ECO:0007669"/>
    <property type="project" value="UniProtKB-UniRule"/>
</dbReference>
<keyword evidence="2 7" id="KW-0963">Cytoplasm</keyword>
<reference evidence="8 9" key="1">
    <citation type="submission" date="2016-10" db="EMBL/GenBank/DDBJ databases">
        <authorList>
            <person name="de Groot N.N."/>
        </authorList>
    </citation>
    <scope>NUCLEOTIDE SEQUENCE [LARGE SCALE GENOMIC DNA]</scope>
    <source>
        <strain evidence="8 9">DSM 13760</strain>
    </source>
</reference>
<dbReference type="PANTHER" id="PTHR10889:SF1">
    <property type="entry name" value="DEOXYRIBOSE-PHOSPHATE ALDOLASE"/>
    <property type="match status" value="1"/>
</dbReference>
<comment type="subcellular location">
    <subcellularLocation>
        <location evidence="7">Cytoplasm</location>
    </subcellularLocation>
</comment>
<dbReference type="InterPro" id="IPR028581">
    <property type="entry name" value="DeoC_typeI"/>
</dbReference>
<dbReference type="GO" id="GO:0004139">
    <property type="term" value="F:deoxyribose-phosphate aldolase activity"/>
    <property type="evidence" value="ECO:0007669"/>
    <property type="project" value="UniProtKB-UniRule"/>
</dbReference>
<dbReference type="FunFam" id="3.20.20.70:FF:000044">
    <property type="entry name" value="Deoxyribose-phosphate aldolase"/>
    <property type="match status" value="1"/>
</dbReference>
<dbReference type="Pfam" id="PF01791">
    <property type="entry name" value="DeoC"/>
    <property type="match status" value="1"/>
</dbReference>
<evidence type="ECO:0000256" key="7">
    <source>
        <dbReference type="HAMAP-Rule" id="MF_00114"/>
    </source>
</evidence>
<dbReference type="UniPathway" id="UPA00002">
    <property type="reaction ID" value="UER00468"/>
</dbReference>
<dbReference type="EMBL" id="FOHA01000014">
    <property type="protein sequence ID" value="SER98077.1"/>
    <property type="molecule type" value="Genomic_DNA"/>
</dbReference>
<evidence type="ECO:0000313" key="9">
    <source>
        <dbReference type="Proteomes" id="UP000198948"/>
    </source>
</evidence>
<dbReference type="GO" id="GO:0006018">
    <property type="term" value="P:2-deoxyribose 1-phosphate catabolic process"/>
    <property type="evidence" value="ECO:0007669"/>
    <property type="project" value="UniProtKB-UniRule"/>
</dbReference>
<dbReference type="InterPro" id="IPR002915">
    <property type="entry name" value="DeoC/FbaB/LacD_aldolase"/>
</dbReference>
<feature type="active site" description="Schiff-base intermediate with acetaldehyde" evidence="7">
    <location>
        <position position="159"/>
    </location>
</feature>
<comment type="function">
    <text evidence="6 7">Catalyzes a reversible aldol reaction between acetaldehyde and D-glyceraldehyde 3-phosphate to generate 2-deoxy-D-ribose 5-phosphate.</text>
</comment>
<keyword evidence="4 7" id="KW-0704">Schiff base</keyword>
<evidence type="ECO:0000256" key="1">
    <source>
        <dbReference type="ARBA" id="ARBA00010936"/>
    </source>
</evidence>
<evidence type="ECO:0000313" key="8">
    <source>
        <dbReference type="EMBL" id="SER98077.1"/>
    </source>
</evidence>
<protein>
    <recommendedName>
        <fullName evidence="7">Deoxyribose-phosphate aldolase</fullName>
        <shortName evidence="7">DERA</shortName>
        <ecNumber evidence="7">4.1.2.4</ecNumber>
    </recommendedName>
    <alternativeName>
        <fullName evidence="7">2-deoxy-D-ribose 5-phosphate aldolase</fullName>
    </alternativeName>
    <alternativeName>
        <fullName evidence="7">Phosphodeoxyriboaldolase</fullName>
        <shortName evidence="7">Deoxyriboaldolase</shortName>
    </alternativeName>
</protein>
<evidence type="ECO:0000256" key="4">
    <source>
        <dbReference type="ARBA" id="ARBA00023270"/>
    </source>
</evidence>
<dbReference type="SUPFAM" id="SSF51569">
    <property type="entry name" value="Aldolase"/>
    <property type="match status" value="1"/>
</dbReference>
<dbReference type="EC" id="4.1.2.4" evidence="7"/>
<dbReference type="Gene3D" id="3.20.20.70">
    <property type="entry name" value="Aldolase class I"/>
    <property type="match status" value="1"/>
</dbReference>
<organism evidence="8 9">
    <name type="scientific">Isobaculum melis</name>
    <dbReference type="NCBI Taxonomy" id="142588"/>
    <lineage>
        <taxon>Bacteria</taxon>
        <taxon>Bacillati</taxon>
        <taxon>Bacillota</taxon>
        <taxon>Bacilli</taxon>
        <taxon>Lactobacillales</taxon>
        <taxon>Carnobacteriaceae</taxon>
        <taxon>Isobaculum</taxon>
    </lineage>
</organism>
<dbReference type="GO" id="GO:0005737">
    <property type="term" value="C:cytoplasm"/>
    <property type="evidence" value="ECO:0007669"/>
    <property type="project" value="UniProtKB-SubCell"/>
</dbReference>
<dbReference type="AlphaFoldDB" id="A0A1H9TM18"/>